<protein>
    <submittedName>
        <fullName evidence="1">Uncharacterized protein</fullName>
    </submittedName>
</protein>
<dbReference type="AlphaFoldDB" id="A0A1S8L7B7"/>
<organism evidence="1 2">
    <name type="scientific">Clostridium felsineum</name>
    <dbReference type="NCBI Taxonomy" id="36839"/>
    <lineage>
        <taxon>Bacteria</taxon>
        <taxon>Bacillati</taxon>
        <taxon>Bacillota</taxon>
        <taxon>Clostridia</taxon>
        <taxon>Eubacteriales</taxon>
        <taxon>Clostridiaceae</taxon>
        <taxon>Clostridium</taxon>
    </lineage>
</organism>
<reference evidence="1 2" key="1">
    <citation type="submission" date="2022-04" db="EMBL/GenBank/DDBJ databases">
        <title>Genome sequence of C. roseum typestrain.</title>
        <authorList>
            <person name="Poehlein A."/>
            <person name="Schoch T."/>
            <person name="Duerre P."/>
            <person name="Daniel R."/>
        </authorList>
    </citation>
    <scope>NUCLEOTIDE SEQUENCE [LARGE SCALE GENOMIC DNA]</scope>
    <source>
        <strain evidence="1 2">DSM 7320</strain>
    </source>
</reference>
<dbReference type="RefSeq" id="WP_077831991.1">
    <property type="nucleotide sequence ID" value="NZ_CP096983.1"/>
</dbReference>
<accession>A0A1S8L7B7</accession>
<dbReference type="KEGG" id="crw:CROST_029060"/>
<dbReference type="PROSITE" id="PS00012">
    <property type="entry name" value="PHOSPHOPANTETHEINE"/>
    <property type="match status" value="1"/>
</dbReference>
<dbReference type="EMBL" id="CP096983">
    <property type="protein sequence ID" value="URZ12189.1"/>
    <property type="molecule type" value="Genomic_DNA"/>
</dbReference>
<dbReference type="Proteomes" id="UP000190951">
    <property type="component" value="Chromosome"/>
</dbReference>
<gene>
    <name evidence="1" type="ORF">CROST_029060</name>
</gene>
<proteinExistence type="predicted"/>
<evidence type="ECO:0000313" key="1">
    <source>
        <dbReference type="EMBL" id="URZ12189.1"/>
    </source>
</evidence>
<dbReference type="InterPro" id="IPR036736">
    <property type="entry name" value="ACP-like_sf"/>
</dbReference>
<name>A0A1S8L7B7_9CLOT</name>
<dbReference type="Gene3D" id="1.10.1200.10">
    <property type="entry name" value="ACP-like"/>
    <property type="match status" value="1"/>
</dbReference>
<dbReference type="SUPFAM" id="SSF47336">
    <property type="entry name" value="ACP-like"/>
    <property type="match status" value="1"/>
</dbReference>
<dbReference type="InterPro" id="IPR006162">
    <property type="entry name" value="Ppantetheine_attach_site"/>
</dbReference>
<keyword evidence="2" id="KW-1185">Reference proteome</keyword>
<evidence type="ECO:0000313" key="2">
    <source>
        <dbReference type="Proteomes" id="UP000190951"/>
    </source>
</evidence>
<sequence>MNIDEIRAFLKNILIDIGIEEEFLNDMKSVTTVELGLKSVELIDMAVSIKEKYGVSMKLTVKEDITLEDICEYILENVNK</sequence>
<dbReference type="STRING" id="84029.CROST_19140"/>